<comment type="similarity">
    <text evidence="3">Belongs to the short-chain dehydrogenases/reductases (SDR) family.</text>
</comment>
<dbReference type="SUPFAM" id="SSF51735">
    <property type="entry name" value="NAD(P)-binding Rossmann-fold domains"/>
    <property type="match status" value="2"/>
</dbReference>
<evidence type="ECO:0000256" key="8">
    <source>
        <dbReference type="ARBA" id="ARBA00022837"/>
    </source>
</evidence>
<dbReference type="PROSITE" id="PS00061">
    <property type="entry name" value="ADH_SHORT"/>
    <property type="match status" value="1"/>
</dbReference>
<dbReference type="HOGENOM" id="CLU_547309_0_0_6"/>
<gene>
    <name evidence="17" type="primary">fabG</name>
    <name evidence="17" type="ordered locus">PANA_2275</name>
</gene>
<evidence type="ECO:0000256" key="2">
    <source>
        <dbReference type="ARBA" id="ARBA00005194"/>
    </source>
</evidence>
<dbReference type="Pfam" id="PF13561">
    <property type="entry name" value="adh_short_C2"/>
    <property type="match status" value="2"/>
</dbReference>
<dbReference type="EC" id="1.1.1.100" evidence="4"/>
<dbReference type="STRING" id="706191.PANA_2275"/>
<proteinExistence type="inferred from homology"/>
<evidence type="ECO:0000256" key="5">
    <source>
        <dbReference type="ARBA" id="ARBA00017650"/>
    </source>
</evidence>
<evidence type="ECO:0000256" key="3">
    <source>
        <dbReference type="ARBA" id="ARBA00006484"/>
    </source>
</evidence>
<dbReference type="PROSITE" id="PS51257">
    <property type="entry name" value="PROKAR_LIPOPROTEIN"/>
    <property type="match status" value="1"/>
</dbReference>
<protein>
    <recommendedName>
        <fullName evidence="5">3-oxoacyl-[acyl-carrier-protein] reductase FabG</fullName>
        <ecNumber evidence="4">1.1.1.100</ecNumber>
    </recommendedName>
    <alternativeName>
        <fullName evidence="15">3-ketoacyl-acyl carrier protein reductase</fullName>
    </alternativeName>
    <alternativeName>
        <fullName evidence="12 14">Beta-Ketoacyl-acyl carrier protein reductase</fullName>
    </alternativeName>
    <alternativeName>
        <fullName evidence="13">Beta-ketoacyl-ACP reductase</fullName>
    </alternativeName>
</protein>
<evidence type="ECO:0000256" key="1">
    <source>
        <dbReference type="ARBA" id="ARBA00002607"/>
    </source>
</evidence>
<dbReference type="KEGG" id="pam:PANA_2275"/>
<sequence>MLLAGKWAVITGCLQGIGKATLATFAASGASVFACCQHEDPDFMFFIKQLMDENDVEIVPVYFDLLSDESVKAAAQQIQKAKKPVEILINIAGANFDALFPMMTNEQLHKTFSINLFSQLVFTQYITRLMLRNKKGSIVNISSISALDGNVGQLAYSASKAAWLAATKTLSAELGPQGIRVNAIAPGVISTQMTSTLPTEVMARQMARCELKRPGLPDEVANTLLWLASDNASYVTGQVIRVDGGMVEGTSMLMKNKTVLITGCRRGMGRAMVEIFAANGADIYAHARAETAEFLADMAQLAEKYQVSIWPLCFDMTDHVAMKLAVKRLIADKCCLDAVINNAGITHNSLFQMTTEAQLRQQFEVNFFAVYLFSQFMVKLMMRHKKGSLVNIASTAGEDGNPGKSAYGASKAALIAMTKSVAAELGEHGIRANAIAPGITDTDMLLTMPEHIVEAARQSTDLRRQGLPAEIAETALFLASDLSSYITGQTLRVDGGLK</sequence>
<keyword evidence="10" id="KW-0443">Lipid metabolism</keyword>
<evidence type="ECO:0000256" key="14">
    <source>
        <dbReference type="ARBA" id="ARBA00032683"/>
    </source>
</evidence>
<dbReference type="Proteomes" id="UP000001702">
    <property type="component" value="Chromosome"/>
</dbReference>
<evidence type="ECO:0000256" key="7">
    <source>
        <dbReference type="ARBA" id="ARBA00022832"/>
    </source>
</evidence>
<evidence type="ECO:0000256" key="10">
    <source>
        <dbReference type="ARBA" id="ARBA00023098"/>
    </source>
</evidence>
<dbReference type="FunFam" id="3.40.50.720:FF:000173">
    <property type="entry name" value="3-oxoacyl-[acyl-carrier protein] reductase"/>
    <property type="match status" value="2"/>
</dbReference>
<accession>D4GGZ5</accession>
<dbReference type="GO" id="GO:0006633">
    <property type="term" value="P:fatty acid biosynthetic process"/>
    <property type="evidence" value="ECO:0007669"/>
    <property type="project" value="UniProtKB-KW"/>
</dbReference>
<evidence type="ECO:0000256" key="4">
    <source>
        <dbReference type="ARBA" id="ARBA00012948"/>
    </source>
</evidence>
<dbReference type="eggNOG" id="COG1028">
    <property type="taxonomic scope" value="Bacteria"/>
</dbReference>
<evidence type="ECO:0000256" key="16">
    <source>
        <dbReference type="ARBA" id="ARBA00048508"/>
    </source>
</evidence>
<dbReference type="EMBL" id="CP001875">
    <property type="protein sequence ID" value="ADD77442.1"/>
    <property type="molecule type" value="Genomic_DNA"/>
</dbReference>
<name>D4GGZ5_PANAM</name>
<comment type="catalytic activity">
    <reaction evidence="16">
        <text>a (3R)-hydroxyacyl-[ACP] + NADP(+) = a 3-oxoacyl-[ACP] + NADPH + H(+)</text>
        <dbReference type="Rhea" id="RHEA:17397"/>
        <dbReference type="Rhea" id="RHEA-COMP:9916"/>
        <dbReference type="Rhea" id="RHEA-COMP:9945"/>
        <dbReference type="ChEBI" id="CHEBI:15378"/>
        <dbReference type="ChEBI" id="CHEBI:57783"/>
        <dbReference type="ChEBI" id="CHEBI:58349"/>
        <dbReference type="ChEBI" id="CHEBI:78776"/>
        <dbReference type="ChEBI" id="CHEBI:78827"/>
        <dbReference type="EC" id="1.1.1.100"/>
    </reaction>
</comment>
<dbReference type="AlphaFoldDB" id="D4GGZ5"/>
<keyword evidence="9" id="KW-0560">Oxidoreductase</keyword>
<dbReference type="PANTHER" id="PTHR42760:SF133">
    <property type="entry name" value="3-OXOACYL-[ACYL-CARRIER-PROTEIN] REDUCTASE"/>
    <property type="match status" value="1"/>
</dbReference>
<evidence type="ECO:0000313" key="18">
    <source>
        <dbReference type="Proteomes" id="UP000001702"/>
    </source>
</evidence>
<keyword evidence="8" id="KW-0106">Calcium</keyword>
<dbReference type="InterPro" id="IPR020904">
    <property type="entry name" value="Sc_DH/Rdtase_CS"/>
</dbReference>
<keyword evidence="6" id="KW-0444">Lipid biosynthesis</keyword>
<dbReference type="Gene3D" id="3.40.50.720">
    <property type="entry name" value="NAD(P)-binding Rossmann-like Domain"/>
    <property type="match status" value="2"/>
</dbReference>
<evidence type="ECO:0000256" key="12">
    <source>
        <dbReference type="ARBA" id="ARBA00029743"/>
    </source>
</evidence>
<reference evidence="17 18" key="1">
    <citation type="journal article" date="2010" name="J. Bacteriol.">
        <title>Genome sequence of Pantoea ananatis LMG20103, the causative agent of Eucalyptus blight and dieback.</title>
        <authorList>
            <person name="De Maayer P."/>
            <person name="Chan W.Y."/>
            <person name="Venter S.N."/>
            <person name="Toth I.K."/>
            <person name="Birch P.R."/>
            <person name="Joubert F."/>
            <person name="Coutinho T.A."/>
        </authorList>
    </citation>
    <scope>NUCLEOTIDE SEQUENCE [LARGE SCALE GENOMIC DNA]</scope>
    <source>
        <strain evidence="17 18">LMG 20103</strain>
    </source>
</reference>
<evidence type="ECO:0000313" key="17">
    <source>
        <dbReference type="EMBL" id="ADD77442.1"/>
    </source>
</evidence>
<dbReference type="PRINTS" id="PR00081">
    <property type="entry name" value="GDHRDH"/>
</dbReference>
<dbReference type="InterPro" id="IPR002347">
    <property type="entry name" value="SDR_fam"/>
</dbReference>
<dbReference type="GO" id="GO:0004316">
    <property type="term" value="F:3-oxoacyl-[acyl-carrier-protein] reductase (NADPH) activity"/>
    <property type="evidence" value="ECO:0007669"/>
    <property type="project" value="UniProtKB-EC"/>
</dbReference>
<keyword evidence="7" id="KW-0276">Fatty acid metabolism</keyword>
<evidence type="ECO:0000256" key="11">
    <source>
        <dbReference type="ARBA" id="ARBA00023160"/>
    </source>
</evidence>
<comment type="function">
    <text evidence="1">Catalyzes the NADPH-dependent reduction of beta-ketoacyl-ACP substrates to beta-hydroxyacyl-ACP products, the first reductive step in the elongation cycle of fatty acid biosynthesis.</text>
</comment>
<dbReference type="PANTHER" id="PTHR42760">
    <property type="entry name" value="SHORT-CHAIN DEHYDROGENASES/REDUCTASES FAMILY MEMBER"/>
    <property type="match status" value="1"/>
</dbReference>
<organism evidence="17 18">
    <name type="scientific">Pantoea ananatis (strain LMG 20103)</name>
    <dbReference type="NCBI Taxonomy" id="706191"/>
    <lineage>
        <taxon>Bacteria</taxon>
        <taxon>Pseudomonadati</taxon>
        <taxon>Pseudomonadota</taxon>
        <taxon>Gammaproteobacteria</taxon>
        <taxon>Enterobacterales</taxon>
        <taxon>Erwiniaceae</taxon>
        <taxon>Pantoea</taxon>
    </lineage>
</organism>
<evidence type="ECO:0000256" key="13">
    <source>
        <dbReference type="ARBA" id="ARBA00029899"/>
    </source>
</evidence>
<comment type="pathway">
    <text evidence="2">Lipid metabolism; fatty acid biosynthesis.</text>
</comment>
<dbReference type="PRINTS" id="PR00080">
    <property type="entry name" value="SDRFAMILY"/>
</dbReference>
<evidence type="ECO:0000256" key="15">
    <source>
        <dbReference type="ARBA" id="ARBA00033040"/>
    </source>
</evidence>
<keyword evidence="11" id="KW-0275">Fatty acid biosynthesis</keyword>
<dbReference type="GO" id="GO:0048038">
    <property type="term" value="F:quinone binding"/>
    <property type="evidence" value="ECO:0007669"/>
    <property type="project" value="TreeGrafter"/>
</dbReference>
<dbReference type="InterPro" id="IPR036291">
    <property type="entry name" value="NAD(P)-bd_dom_sf"/>
</dbReference>
<keyword evidence="18" id="KW-1185">Reference proteome</keyword>
<evidence type="ECO:0000256" key="9">
    <source>
        <dbReference type="ARBA" id="ARBA00023002"/>
    </source>
</evidence>
<evidence type="ECO:0000256" key="6">
    <source>
        <dbReference type="ARBA" id="ARBA00022516"/>
    </source>
</evidence>